<evidence type="ECO:0000256" key="3">
    <source>
        <dbReference type="ARBA" id="ARBA00022960"/>
    </source>
</evidence>
<reference evidence="8 9" key="1">
    <citation type="journal article" date="2016" name="Nat. Commun.">
        <title>Thousands of microbial genomes shed light on interconnected biogeochemical processes in an aquifer system.</title>
        <authorList>
            <person name="Anantharaman K."/>
            <person name="Brown C.T."/>
            <person name="Hug L.A."/>
            <person name="Sharon I."/>
            <person name="Castelle C.J."/>
            <person name="Probst A.J."/>
            <person name="Thomas B.C."/>
            <person name="Singh A."/>
            <person name="Wilkins M.J."/>
            <person name="Karaoz U."/>
            <person name="Brodie E.L."/>
            <person name="Williams K.H."/>
            <person name="Hubbard S.S."/>
            <person name="Banfield J.F."/>
        </authorList>
    </citation>
    <scope>NUCLEOTIDE SEQUENCE [LARGE SCALE GENOMIC DNA]</scope>
</reference>
<keyword evidence="6" id="KW-1133">Transmembrane helix</keyword>
<evidence type="ECO:0000256" key="4">
    <source>
        <dbReference type="ARBA" id="ARBA00032089"/>
    </source>
</evidence>
<proteinExistence type="inferred from homology"/>
<name>A0A1G2AXL9_9BACT</name>
<dbReference type="InterPro" id="IPR055342">
    <property type="entry name" value="MreC_beta-barrel_core"/>
</dbReference>
<dbReference type="InterPro" id="IPR007221">
    <property type="entry name" value="MreC"/>
</dbReference>
<sequence length="270" mass="29375">MRLPRRFTSIFVIIVLVIALVLFDAFGWLGPLKSAVGFVSRPVQTQLYRLGLRIGGVNPAADIDASAVLQENRKLHDDINNLIVENTRLRNQLEQTGILQEQLAFIQEQNFLALPMHVIGRSSDPASQVILVNKGSSDGLGIGVPVVVSGGIFIGKVSDVTSETAQVRLASDSNTRLSALIQNDTQSPGLLRGEHGLALRMELIPQLEDVKEGQVVITSGDEDFIPKGLVIGKVETVDKPQGELFQQASVEPLVDFHKLEIITAILPHQL</sequence>
<keyword evidence="3 5" id="KW-0133">Cell shape</keyword>
<evidence type="ECO:0000313" key="9">
    <source>
        <dbReference type="Proteomes" id="UP000176952"/>
    </source>
</evidence>
<dbReference type="Gene3D" id="2.40.10.340">
    <property type="entry name" value="Rod shape-determining protein MreC, domain 1"/>
    <property type="match status" value="1"/>
</dbReference>
<dbReference type="PANTHER" id="PTHR34138:SF1">
    <property type="entry name" value="CELL SHAPE-DETERMINING PROTEIN MREC"/>
    <property type="match status" value="1"/>
</dbReference>
<organism evidence="8 9">
    <name type="scientific">Candidatus Kerfeldbacteria bacterium RIFCSPHIGHO2_12_FULL_48_17</name>
    <dbReference type="NCBI Taxonomy" id="1798542"/>
    <lineage>
        <taxon>Bacteria</taxon>
        <taxon>Candidatus Kerfeldiibacteriota</taxon>
    </lineage>
</organism>
<dbReference type="InterPro" id="IPR042175">
    <property type="entry name" value="Cell/Rod_MreC_2"/>
</dbReference>
<feature type="domain" description="Rod shape-determining protein MreC beta-barrel core" evidence="7">
    <location>
        <begin position="118"/>
        <end position="262"/>
    </location>
</feature>
<keyword evidence="6" id="KW-0812">Transmembrane</keyword>
<evidence type="ECO:0000256" key="5">
    <source>
        <dbReference type="PIRNR" id="PIRNR038471"/>
    </source>
</evidence>
<dbReference type="PANTHER" id="PTHR34138">
    <property type="entry name" value="CELL SHAPE-DETERMINING PROTEIN MREC"/>
    <property type="match status" value="1"/>
</dbReference>
<comment type="function">
    <text evidence="5">Involved in formation and maintenance of cell shape.</text>
</comment>
<dbReference type="GO" id="GO:0008360">
    <property type="term" value="P:regulation of cell shape"/>
    <property type="evidence" value="ECO:0007669"/>
    <property type="project" value="UniProtKB-KW"/>
</dbReference>
<dbReference type="Pfam" id="PF04085">
    <property type="entry name" value="MreC"/>
    <property type="match status" value="1"/>
</dbReference>
<evidence type="ECO:0000256" key="1">
    <source>
        <dbReference type="ARBA" id="ARBA00009369"/>
    </source>
</evidence>
<keyword evidence="6" id="KW-0472">Membrane</keyword>
<dbReference type="InterPro" id="IPR042177">
    <property type="entry name" value="Cell/Rod_1"/>
</dbReference>
<comment type="caution">
    <text evidence="8">The sequence shown here is derived from an EMBL/GenBank/DDBJ whole genome shotgun (WGS) entry which is preliminary data.</text>
</comment>
<dbReference type="PIRSF" id="PIRSF038471">
    <property type="entry name" value="MreC"/>
    <property type="match status" value="1"/>
</dbReference>
<comment type="similarity">
    <text evidence="1 5">Belongs to the MreC family.</text>
</comment>
<evidence type="ECO:0000259" key="7">
    <source>
        <dbReference type="Pfam" id="PF04085"/>
    </source>
</evidence>
<protein>
    <recommendedName>
        <fullName evidence="2 5">Cell shape-determining protein MreC</fullName>
    </recommendedName>
    <alternativeName>
        <fullName evidence="4 5">Cell shape protein MreC</fullName>
    </alternativeName>
</protein>
<dbReference type="AlphaFoldDB" id="A0A1G2AXL9"/>
<evidence type="ECO:0000256" key="2">
    <source>
        <dbReference type="ARBA" id="ARBA00013855"/>
    </source>
</evidence>
<dbReference type="EMBL" id="MHKD01000042">
    <property type="protein sequence ID" value="OGY81691.1"/>
    <property type="molecule type" value="Genomic_DNA"/>
</dbReference>
<evidence type="ECO:0000256" key="6">
    <source>
        <dbReference type="SAM" id="Phobius"/>
    </source>
</evidence>
<evidence type="ECO:0000313" key="8">
    <source>
        <dbReference type="EMBL" id="OGY81691.1"/>
    </source>
</evidence>
<dbReference type="Proteomes" id="UP000176952">
    <property type="component" value="Unassembled WGS sequence"/>
</dbReference>
<dbReference type="GO" id="GO:0005886">
    <property type="term" value="C:plasma membrane"/>
    <property type="evidence" value="ECO:0007669"/>
    <property type="project" value="TreeGrafter"/>
</dbReference>
<feature type="transmembrane region" description="Helical" evidence="6">
    <location>
        <begin position="7"/>
        <end position="29"/>
    </location>
</feature>
<accession>A0A1G2AXL9</accession>
<dbReference type="STRING" id="1798542.A3F54_01360"/>
<dbReference type="Gene3D" id="2.40.10.350">
    <property type="entry name" value="Rod shape-determining protein MreC, domain 2"/>
    <property type="match status" value="1"/>
</dbReference>
<gene>
    <name evidence="8" type="ORF">A3F54_01360</name>
</gene>